<dbReference type="EMBL" id="JADEWC010000001">
    <property type="protein sequence ID" value="MBE9221071.1"/>
    <property type="molecule type" value="Genomic_DNA"/>
</dbReference>
<dbReference type="InterPro" id="IPR000253">
    <property type="entry name" value="FHA_dom"/>
</dbReference>
<evidence type="ECO:0000313" key="3">
    <source>
        <dbReference type="Proteomes" id="UP000654604"/>
    </source>
</evidence>
<dbReference type="Pfam" id="PF13240">
    <property type="entry name" value="Zn_Ribbon_1"/>
    <property type="match status" value="1"/>
</dbReference>
<dbReference type="Gene3D" id="2.60.200.20">
    <property type="match status" value="1"/>
</dbReference>
<evidence type="ECO:0000259" key="1">
    <source>
        <dbReference type="PROSITE" id="PS50006"/>
    </source>
</evidence>
<dbReference type="RefSeq" id="WP_193799276.1">
    <property type="nucleotide sequence ID" value="NZ_JADEWC010000001.1"/>
</dbReference>
<proteinExistence type="predicted"/>
<name>A0ABR9V0E7_9CHRO</name>
<dbReference type="SMART" id="SM00240">
    <property type="entry name" value="FHA"/>
    <property type="match status" value="1"/>
</dbReference>
<feature type="domain" description="FHA" evidence="1">
    <location>
        <begin position="144"/>
        <end position="200"/>
    </location>
</feature>
<reference evidence="2 3" key="1">
    <citation type="submission" date="2020-10" db="EMBL/GenBank/DDBJ databases">
        <authorList>
            <person name="Castelo-Branco R."/>
            <person name="Eusebio N."/>
            <person name="Adriana R."/>
            <person name="Vieira A."/>
            <person name="Brugerolle De Fraissinette N."/>
            <person name="Rezende De Castro R."/>
            <person name="Schneider M.P."/>
            <person name="Vasconcelos V."/>
            <person name="Leao P.N."/>
        </authorList>
    </citation>
    <scope>NUCLEOTIDE SEQUENCE [LARGE SCALE GENOMIC DNA]</scope>
    <source>
        <strain evidence="2 3">LEGE 03274</strain>
    </source>
</reference>
<dbReference type="Proteomes" id="UP000654604">
    <property type="component" value="Unassembled WGS sequence"/>
</dbReference>
<gene>
    <name evidence="2" type="ORF">IQ215_00010</name>
</gene>
<keyword evidence="3" id="KW-1185">Reference proteome</keyword>
<sequence length="240" mass="27412">MIPIICPKCGYSNQQDSKFCTFCGHDVEFLRPHIDSNFSLKMAEKASMEFPEDESLTQINNHEDFFPYGKDDFLNSSEENEDDIPTVANWNIPTELNTAIDENDSNPRTIIDVRVTNSVNKTTLVLTNPDTDKTFIFPPDKKAIYCGRYNEDFAIDIDLSNLPHSDIVSRVHFIIHIDFETYYIEDAGSSNGTFLNNEEVKSGHIHRQQIHIGDEIKLGKTTPLKLIFQEVENIVYSPSE</sequence>
<dbReference type="CDD" id="cd00060">
    <property type="entry name" value="FHA"/>
    <property type="match status" value="1"/>
</dbReference>
<dbReference type="SUPFAM" id="SSF49879">
    <property type="entry name" value="SMAD/FHA domain"/>
    <property type="match status" value="1"/>
</dbReference>
<dbReference type="PROSITE" id="PS50006">
    <property type="entry name" value="FHA_DOMAIN"/>
    <property type="match status" value="1"/>
</dbReference>
<accession>A0ABR9V0E7</accession>
<protein>
    <submittedName>
        <fullName evidence="2">FHA domain-containing protein</fullName>
    </submittedName>
</protein>
<comment type="caution">
    <text evidence="2">The sequence shown here is derived from an EMBL/GenBank/DDBJ whole genome shotgun (WGS) entry which is preliminary data.</text>
</comment>
<dbReference type="InterPro" id="IPR026870">
    <property type="entry name" value="Zinc_ribbon_dom"/>
</dbReference>
<evidence type="ECO:0000313" key="2">
    <source>
        <dbReference type="EMBL" id="MBE9221071.1"/>
    </source>
</evidence>
<dbReference type="Pfam" id="PF00498">
    <property type="entry name" value="FHA"/>
    <property type="match status" value="1"/>
</dbReference>
<organism evidence="2 3">
    <name type="scientific">Cyanobacterium stanieri LEGE 03274</name>
    <dbReference type="NCBI Taxonomy" id="1828756"/>
    <lineage>
        <taxon>Bacteria</taxon>
        <taxon>Bacillati</taxon>
        <taxon>Cyanobacteriota</taxon>
        <taxon>Cyanophyceae</taxon>
        <taxon>Oscillatoriophycideae</taxon>
        <taxon>Chroococcales</taxon>
        <taxon>Geminocystaceae</taxon>
        <taxon>Cyanobacterium</taxon>
    </lineage>
</organism>
<dbReference type="InterPro" id="IPR008984">
    <property type="entry name" value="SMAD_FHA_dom_sf"/>
</dbReference>